<name>A0A561R3C8_9HYPH</name>
<evidence type="ECO:0000313" key="1">
    <source>
        <dbReference type="EMBL" id="TWF57091.1"/>
    </source>
</evidence>
<dbReference type="OrthoDB" id="199084at2"/>
<accession>A0A561R3C8</accession>
<dbReference type="InterPro" id="IPR022224">
    <property type="entry name" value="DUF3750"/>
</dbReference>
<comment type="caution">
    <text evidence="1">The sequence shown here is derived from an EMBL/GenBank/DDBJ whole genome shotgun (WGS) entry which is preliminary data.</text>
</comment>
<dbReference type="RefSeq" id="WP_145635328.1">
    <property type="nucleotide sequence ID" value="NZ_VIWP01000002.1"/>
</dbReference>
<protein>
    <submittedName>
        <fullName evidence="1">Uncharacterized protein DUF3750</fullName>
    </submittedName>
</protein>
<dbReference type="AlphaFoldDB" id="A0A561R3C8"/>
<evidence type="ECO:0000313" key="2">
    <source>
        <dbReference type="Proteomes" id="UP000320653"/>
    </source>
</evidence>
<dbReference type="Pfam" id="PF12570">
    <property type="entry name" value="DUF3750"/>
    <property type="match status" value="1"/>
</dbReference>
<dbReference type="EMBL" id="VIWP01000002">
    <property type="protein sequence ID" value="TWF57091.1"/>
    <property type="molecule type" value="Genomic_DNA"/>
</dbReference>
<gene>
    <name evidence="1" type="ORF">FHW37_102731</name>
</gene>
<sequence length="246" mass="26583">MKAVKRLLLVIFIIYLVPTFASAGLWAMRDHPSGWSAARWSSAGILPKPEDAPDAAIYVFSAMTGGLKGSVASHAWIVFKEKGAKAYTRYDKVGWGSPIRRNHREPDAYWYSNPPQLVTKITGSKAELLIPNKVEGAIAAYPYAEPGGYTIWPGPNSNTFVAYVLRTLPELGAVLPPHAVGRDYLPNGEFVHLDEDGRDLHVTIRGLIGFSAGVRSGFELHVLGLVAGLDLANPGIKVPAVGRIGI</sequence>
<keyword evidence="2" id="KW-1185">Reference proteome</keyword>
<proteinExistence type="predicted"/>
<dbReference type="Proteomes" id="UP000320653">
    <property type="component" value="Unassembled WGS sequence"/>
</dbReference>
<organism evidence="1 2">
    <name type="scientific">Neorhizobium alkalisoli</name>
    <dbReference type="NCBI Taxonomy" id="528178"/>
    <lineage>
        <taxon>Bacteria</taxon>
        <taxon>Pseudomonadati</taxon>
        <taxon>Pseudomonadota</taxon>
        <taxon>Alphaproteobacteria</taxon>
        <taxon>Hyphomicrobiales</taxon>
        <taxon>Rhizobiaceae</taxon>
        <taxon>Rhizobium/Agrobacterium group</taxon>
        <taxon>Neorhizobium</taxon>
    </lineage>
</organism>
<reference evidence="1 2" key="1">
    <citation type="submission" date="2019-06" db="EMBL/GenBank/DDBJ databases">
        <title>Sorghum-associated microbial communities from plants grown in Nebraska, USA.</title>
        <authorList>
            <person name="Schachtman D."/>
        </authorList>
    </citation>
    <scope>NUCLEOTIDE SEQUENCE [LARGE SCALE GENOMIC DNA]</scope>
    <source>
        <strain evidence="1 2">1225</strain>
    </source>
</reference>